<name>A0ABR7GD31_9FIRM</name>
<gene>
    <name evidence="3" type="ORF">H8R94_01735</name>
</gene>
<evidence type="ECO:0000313" key="3">
    <source>
        <dbReference type="EMBL" id="MBC5685347.1"/>
    </source>
</evidence>
<dbReference type="InterPro" id="IPR027417">
    <property type="entry name" value="P-loop_NTPase"/>
</dbReference>
<protein>
    <submittedName>
        <fullName evidence="3">Type II/IV secretion system ATPase subunit</fullName>
    </submittedName>
</protein>
<proteinExistence type="inferred from homology"/>
<evidence type="ECO:0000313" key="4">
    <source>
        <dbReference type="Proteomes" id="UP000643810"/>
    </source>
</evidence>
<dbReference type="Gene3D" id="3.40.50.300">
    <property type="entry name" value="P-loop containing nucleotide triphosphate hydrolases"/>
    <property type="match status" value="1"/>
</dbReference>
<dbReference type="InterPro" id="IPR001482">
    <property type="entry name" value="T2SS/T4SS_dom"/>
</dbReference>
<comment type="caution">
    <text evidence="3">The sequence shown here is derived from an EMBL/GenBank/DDBJ whole genome shotgun (WGS) entry which is preliminary data.</text>
</comment>
<dbReference type="Gene3D" id="3.30.450.370">
    <property type="match status" value="1"/>
</dbReference>
<dbReference type="Proteomes" id="UP000643810">
    <property type="component" value="Unassembled WGS sequence"/>
</dbReference>
<accession>A0ABR7GD31</accession>
<dbReference type="InterPro" id="IPR050921">
    <property type="entry name" value="T4SS_GSP_E_ATPase"/>
</dbReference>
<dbReference type="RefSeq" id="WP_186853692.1">
    <property type="nucleotide sequence ID" value="NZ_JACOPG010000001.1"/>
</dbReference>
<dbReference type="PANTHER" id="PTHR30486:SF6">
    <property type="entry name" value="TYPE IV PILUS RETRACTATION ATPASE PILT"/>
    <property type="match status" value="1"/>
</dbReference>
<keyword evidence="4" id="KW-1185">Reference proteome</keyword>
<comment type="similarity">
    <text evidence="1">Belongs to the GSP E family.</text>
</comment>
<sequence>MEQESIIAIEESEDLYGVLYPYVKDEKITDIDYNGKDVWVRDCNNYKRKIDVEITDAWVAQFTQRISNYVSKELNVQNPKLEAETPKLRLSIIHESAAVTGRSICIRKTPPYVRISVGDALKSGYADAKCLSLLYHCIKAHQVIMIGGEPGAGKTELAKFLSQFIPAEERVITIEDSLEWHYQDIRPDADCVSLQTGKYFTIDDAITACLRQNPKWLNVSELRGAEVQPYMKNISGGMKGITTIHVDDVRNIPDRMCNMCDSPAARDRMETDVYSYLNVGVLVSQKQDPDNPERKVRFIDQVAFFYRMGDRKYVHVVYENGMLVTEQLPEKVLYHMKRENIGDVWNTDEIQKRSQMPAGEFYQYVPTVGTETSFFEKQQHVSIDPVVADIMHTSWKEETE</sequence>
<reference evidence="3 4" key="1">
    <citation type="submission" date="2020-08" db="EMBL/GenBank/DDBJ databases">
        <title>Genome public.</title>
        <authorList>
            <person name="Liu C."/>
            <person name="Sun Q."/>
        </authorList>
    </citation>
    <scope>NUCLEOTIDE SEQUENCE [LARGE SCALE GENOMIC DNA]</scope>
    <source>
        <strain evidence="3 4">NSJ-9</strain>
    </source>
</reference>
<dbReference type="PANTHER" id="PTHR30486">
    <property type="entry name" value="TWITCHING MOTILITY PROTEIN PILT"/>
    <property type="match status" value="1"/>
</dbReference>
<feature type="domain" description="Bacterial type II secretion system protein E" evidence="2">
    <location>
        <begin position="98"/>
        <end position="261"/>
    </location>
</feature>
<dbReference type="SUPFAM" id="SSF52540">
    <property type="entry name" value="P-loop containing nucleoside triphosphate hydrolases"/>
    <property type="match status" value="1"/>
</dbReference>
<dbReference type="EMBL" id="JACOPG010000001">
    <property type="protein sequence ID" value="MBC5685347.1"/>
    <property type="molecule type" value="Genomic_DNA"/>
</dbReference>
<organism evidence="3 4">
    <name type="scientific">Roseburia lenta</name>
    <dbReference type="NCBI Taxonomy" id="2763061"/>
    <lineage>
        <taxon>Bacteria</taxon>
        <taxon>Bacillati</taxon>
        <taxon>Bacillota</taxon>
        <taxon>Clostridia</taxon>
        <taxon>Lachnospirales</taxon>
        <taxon>Lachnospiraceae</taxon>
        <taxon>Roseburia</taxon>
    </lineage>
</organism>
<evidence type="ECO:0000256" key="1">
    <source>
        <dbReference type="ARBA" id="ARBA00006611"/>
    </source>
</evidence>
<dbReference type="Pfam" id="PF00437">
    <property type="entry name" value="T2SSE"/>
    <property type="match status" value="1"/>
</dbReference>
<evidence type="ECO:0000259" key="2">
    <source>
        <dbReference type="Pfam" id="PF00437"/>
    </source>
</evidence>